<dbReference type="AlphaFoldDB" id="G3PK49"/>
<dbReference type="SUPFAM" id="SSF56219">
    <property type="entry name" value="DNase I-like"/>
    <property type="match status" value="1"/>
</dbReference>
<proteinExistence type="predicted"/>
<reference evidence="2" key="1">
    <citation type="submission" date="2006-01" db="EMBL/GenBank/DDBJ databases">
        <authorList>
            <person name="Lindblad-Toh K."/>
            <person name="Mauceli E."/>
            <person name="Grabherr M."/>
            <person name="Chang J.L."/>
            <person name="Lander E.S."/>
        </authorList>
    </citation>
    <scope>NUCLEOTIDE SEQUENCE [LARGE SCALE GENOMIC DNA]</scope>
</reference>
<dbReference type="PANTHER" id="PTHR46670:SF3">
    <property type="entry name" value="ENDONUCLEASE_EXONUCLEASE_PHOSPHATASE DOMAIN-CONTAINING PROTEIN"/>
    <property type="match status" value="1"/>
</dbReference>
<reference evidence="2" key="2">
    <citation type="submission" date="2024-04" db="UniProtKB">
        <authorList>
            <consortium name="Ensembl"/>
        </authorList>
    </citation>
    <scope>IDENTIFICATION</scope>
</reference>
<accession>G3PK49</accession>
<dbReference type="OMA" id="VNTHIPR"/>
<dbReference type="eggNOG" id="ENOG502RTBE">
    <property type="taxonomic scope" value="Eukaryota"/>
</dbReference>
<evidence type="ECO:0000259" key="1">
    <source>
        <dbReference type="Pfam" id="PF03372"/>
    </source>
</evidence>
<dbReference type="Pfam" id="PF03372">
    <property type="entry name" value="Exo_endo_phos"/>
    <property type="match status" value="1"/>
</dbReference>
<evidence type="ECO:0000313" key="2">
    <source>
        <dbReference type="Ensembl" id="ENSGACP00000017979.1"/>
    </source>
</evidence>
<organism evidence="2">
    <name type="scientific">Gasterosteus aculeatus</name>
    <name type="common">Three-spined stickleback</name>
    <dbReference type="NCBI Taxonomy" id="69293"/>
    <lineage>
        <taxon>Eukaryota</taxon>
        <taxon>Metazoa</taxon>
        <taxon>Chordata</taxon>
        <taxon>Craniata</taxon>
        <taxon>Vertebrata</taxon>
        <taxon>Euteleostomi</taxon>
        <taxon>Actinopterygii</taxon>
        <taxon>Neopterygii</taxon>
        <taxon>Teleostei</taxon>
        <taxon>Neoteleostei</taxon>
        <taxon>Acanthomorphata</taxon>
        <taxon>Eupercaria</taxon>
        <taxon>Perciformes</taxon>
        <taxon>Cottioidei</taxon>
        <taxon>Gasterosteales</taxon>
        <taxon>Gasterosteidae</taxon>
        <taxon>Gasterosteus</taxon>
    </lineage>
</organism>
<dbReference type="InterPro" id="IPR005135">
    <property type="entry name" value="Endo/exonuclease/phosphatase"/>
</dbReference>
<dbReference type="STRING" id="69293.ENSGACP00000017979"/>
<protein>
    <recommendedName>
        <fullName evidence="1">Endonuclease/exonuclease/phosphatase domain-containing protein</fullName>
    </recommendedName>
</protein>
<dbReference type="Gene3D" id="3.60.10.10">
    <property type="entry name" value="Endonuclease/exonuclease/phosphatase"/>
    <property type="match status" value="1"/>
</dbReference>
<dbReference type="Ensembl" id="ENSGACT00000018014.1">
    <property type="protein sequence ID" value="ENSGACP00000017979.1"/>
    <property type="gene ID" value="ENSGACG00000013604.1"/>
</dbReference>
<dbReference type="InParanoid" id="G3PK49"/>
<dbReference type="InterPro" id="IPR036691">
    <property type="entry name" value="Endo/exonu/phosph_ase_sf"/>
</dbReference>
<dbReference type="PANTHER" id="PTHR46670">
    <property type="entry name" value="ENDO/EXONUCLEASE/PHOSPHATASE DOMAIN-CONTAINING PROTEIN"/>
    <property type="match status" value="1"/>
</dbReference>
<dbReference type="Bgee" id="ENSGACG00000013604">
    <property type="expression patterns" value="Expressed in intestinal epithelial cell and 10 other cell types or tissues"/>
</dbReference>
<sequence length="213" mass="23625">MNPIETLSAPRTHLFKLKVNNRGVVVNNLIKVKTNNAIVQQNRRIKGGLLNIRSLSSKAVLVNELISDHHVDVFCLTETWLLNGEYFCLNEATPPSHVNTHIPRGTGRGGGVAAIYDSCLLINFKPKVDCNSFESLVFSLSQPTWKIIQPVLFVIVYRAPGPYSEFLSEFSQFLTSLVLKTDKVIIVGDFNIHVDVDNDSLSTAFLSLLDSIG</sequence>
<name>G3PK49_GASAC</name>
<feature type="domain" description="Endonuclease/exonuclease/phosphatase" evidence="1">
    <location>
        <begin position="50"/>
        <end position="194"/>
    </location>
</feature>
<dbReference type="GO" id="GO:0003824">
    <property type="term" value="F:catalytic activity"/>
    <property type="evidence" value="ECO:0007669"/>
    <property type="project" value="InterPro"/>
</dbReference>